<dbReference type="EMBL" id="KN832977">
    <property type="protein sequence ID" value="KIM88402.1"/>
    <property type="molecule type" value="Genomic_DNA"/>
</dbReference>
<dbReference type="SUPFAM" id="SSF81321">
    <property type="entry name" value="Family A G protein-coupled receptor-like"/>
    <property type="match status" value="1"/>
</dbReference>
<keyword evidence="7" id="KW-1185">Reference proteome</keyword>
<evidence type="ECO:0000256" key="2">
    <source>
        <dbReference type="ARBA" id="ARBA00022692"/>
    </source>
</evidence>
<keyword evidence="3 5" id="KW-1133">Transmembrane helix</keyword>
<reference evidence="6 7" key="1">
    <citation type="submission" date="2014-04" db="EMBL/GenBank/DDBJ databases">
        <authorList>
            <consortium name="DOE Joint Genome Institute"/>
            <person name="Kuo A."/>
            <person name="Tarkka M."/>
            <person name="Buscot F."/>
            <person name="Kohler A."/>
            <person name="Nagy L.G."/>
            <person name="Floudas D."/>
            <person name="Copeland A."/>
            <person name="Barry K.W."/>
            <person name="Cichocki N."/>
            <person name="Veneault-Fourrey C."/>
            <person name="LaButti K."/>
            <person name="Lindquist E.A."/>
            <person name="Lipzen A."/>
            <person name="Lundell T."/>
            <person name="Morin E."/>
            <person name="Murat C."/>
            <person name="Sun H."/>
            <person name="Tunlid A."/>
            <person name="Henrissat B."/>
            <person name="Grigoriev I.V."/>
            <person name="Hibbett D.S."/>
            <person name="Martin F."/>
            <person name="Nordberg H.P."/>
            <person name="Cantor M.N."/>
            <person name="Hua S.X."/>
        </authorList>
    </citation>
    <scope>NUCLEOTIDE SEQUENCE [LARGE SCALE GENOMIC DNA]</scope>
    <source>
        <strain evidence="6 7">F 1598</strain>
    </source>
</reference>
<sequence length="284" mass="32183">MSLGRVTDIKWIYQGKVQTGGFCTAQGVIQQLGETGSALTTLTIAIHIFVVVMRRSRNDQPLKYEHIITCAVVSLTWLFITLFVAISVSVHTHGFTFYEQPVGFWCWISNQHKAEQYAGQYIWVWVTVFGSFLAYTPLFLLARGNITIDETHWWRFKIERGESRVQIQINDPDDWRRRSIEMLAYPLVFAAITLPVSVVRWRSGFGNTLPHLATATFVTEFIYSLSGTLNVLLLVFTHSKLLRSQGGRSGLTPDITGILAENSQGQRMSLRLLPRTTDLLPSDV</sequence>
<accession>A0A0C3CF73</accession>
<dbReference type="PANTHER" id="PTHR23112:SF37">
    <property type="entry name" value="G PROTEIN-COUPLED RECEPTOR GPR1"/>
    <property type="match status" value="1"/>
</dbReference>
<evidence type="ECO:0000313" key="6">
    <source>
        <dbReference type="EMBL" id="KIM88402.1"/>
    </source>
</evidence>
<reference evidence="7" key="2">
    <citation type="submission" date="2015-01" db="EMBL/GenBank/DDBJ databases">
        <title>Evolutionary Origins and Diversification of the Mycorrhizal Mutualists.</title>
        <authorList>
            <consortium name="DOE Joint Genome Institute"/>
            <consortium name="Mycorrhizal Genomics Consortium"/>
            <person name="Kohler A."/>
            <person name="Kuo A."/>
            <person name="Nagy L.G."/>
            <person name="Floudas D."/>
            <person name="Copeland A."/>
            <person name="Barry K.W."/>
            <person name="Cichocki N."/>
            <person name="Veneault-Fourrey C."/>
            <person name="LaButti K."/>
            <person name="Lindquist E.A."/>
            <person name="Lipzen A."/>
            <person name="Lundell T."/>
            <person name="Morin E."/>
            <person name="Murat C."/>
            <person name="Riley R."/>
            <person name="Ohm R."/>
            <person name="Sun H."/>
            <person name="Tunlid A."/>
            <person name="Henrissat B."/>
            <person name="Grigoriev I.V."/>
            <person name="Hibbett D.S."/>
            <person name="Martin F."/>
        </authorList>
    </citation>
    <scope>NUCLEOTIDE SEQUENCE [LARGE SCALE GENOMIC DNA]</scope>
    <source>
        <strain evidence="7">F 1598</strain>
    </source>
</reference>
<evidence type="ECO:0000256" key="5">
    <source>
        <dbReference type="SAM" id="Phobius"/>
    </source>
</evidence>
<feature type="transmembrane region" description="Helical" evidence="5">
    <location>
        <begin position="66"/>
        <end position="88"/>
    </location>
</feature>
<evidence type="ECO:0000256" key="4">
    <source>
        <dbReference type="ARBA" id="ARBA00023136"/>
    </source>
</evidence>
<feature type="transmembrane region" description="Helical" evidence="5">
    <location>
        <begin position="36"/>
        <end position="54"/>
    </location>
</feature>
<dbReference type="InParanoid" id="A0A0C3CF73"/>
<protein>
    <submittedName>
        <fullName evidence="6">Uncharacterized protein</fullName>
    </submittedName>
</protein>
<organism evidence="6 7">
    <name type="scientific">Piloderma croceum (strain F 1598)</name>
    <dbReference type="NCBI Taxonomy" id="765440"/>
    <lineage>
        <taxon>Eukaryota</taxon>
        <taxon>Fungi</taxon>
        <taxon>Dikarya</taxon>
        <taxon>Basidiomycota</taxon>
        <taxon>Agaricomycotina</taxon>
        <taxon>Agaricomycetes</taxon>
        <taxon>Agaricomycetidae</taxon>
        <taxon>Atheliales</taxon>
        <taxon>Atheliaceae</taxon>
        <taxon>Piloderma</taxon>
    </lineage>
</organism>
<gene>
    <name evidence="6" type="ORF">PILCRDRAFT_256026</name>
</gene>
<feature type="transmembrane region" description="Helical" evidence="5">
    <location>
        <begin position="183"/>
        <end position="201"/>
    </location>
</feature>
<feature type="transmembrane region" description="Helical" evidence="5">
    <location>
        <begin position="122"/>
        <end position="142"/>
    </location>
</feature>
<proteinExistence type="predicted"/>
<dbReference type="GO" id="GO:0007189">
    <property type="term" value="P:adenylate cyclase-activating G protein-coupled receptor signaling pathway"/>
    <property type="evidence" value="ECO:0007669"/>
    <property type="project" value="TreeGrafter"/>
</dbReference>
<keyword evidence="2 5" id="KW-0812">Transmembrane</keyword>
<name>A0A0C3CF73_PILCF</name>
<keyword evidence="4 5" id="KW-0472">Membrane</keyword>
<dbReference type="Pfam" id="PF05462">
    <property type="entry name" value="Dicty_CAR"/>
    <property type="match status" value="1"/>
</dbReference>
<dbReference type="OrthoDB" id="100006at2759"/>
<evidence type="ECO:0000313" key="7">
    <source>
        <dbReference type="Proteomes" id="UP000054166"/>
    </source>
</evidence>
<dbReference type="Gene3D" id="1.20.1070.10">
    <property type="entry name" value="Rhodopsin 7-helix transmembrane proteins"/>
    <property type="match status" value="1"/>
</dbReference>
<dbReference type="AlphaFoldDB" id="A0A0C3CF73"/>
<evidence type="ECO:0000256" key="3">
    <source>
        <dbReference type="ARBA" id="ARBA00022989"/>
    </source>
</evidence>
<feature type="transmembrane region" description="Helical" evidence="5">
    <location>
        <begin position="221"/>
        <end position="239"/>
    </location>
</feature>
<comment type="subcellular location">
    <subcellularLocation>
        <location evidence="1">Membrane</location>
        <topology evidence="1">Multi-pass membrane protein</topology>
    </subcellularLocation>
</comment>
<dbReference type="GO" id="GO:0005886">
    <property type="term" value="C:plasma membrane"/>
    <property type="evidence" value="ECO:0007669"/>
    <property type="project" value="TreeGrafter"/>
</dbReference>
<dbReference type="HOGENOM" id="CLU_027149_0_1_1"/>
<evidence type="ECO:0000256" key="1">
    <source>
        <dbReference type="ARBA" id="ARBA00004141"/>
    </source>
</evidence>
<dbReference type="PANTHER" id="PTHR23112">
    <property type="entry name" value="G PROTEIN-COUPLED RECEPTOR 157-RELATED"/>
    <property type="match status" value="1"/>
</dbReference>
<dbReference type="Proteomes" id="UP000054166">
    <property type="component" value="Unassembled WGS sequence"/>
</dbReference>
<dbReference type="GO" id="GO:0004930">
    <property type="term" value="F:G protein-coupled receptor activity"/>
    <property type="evidence" value="ECO:0007669"/>
    <property type="project" value="TreeGrafter"/>
</dbReference>